<dbReference type="GO" id="GO:0005737">
    <property type="term" value="C:cytoplasm"/>
    <property type="evidence" value="ECO:0007669"/>
    <property type="project" value="UniProtKB-SubCell"/>
</dbReference>
<name>A0A1G2KXN7_9BACT</name>
<dbReference type="PANTHER" id="PTHR11476:SF7">
    <property type="entry name" value="HISTIDINE--TRNA LIGASE"/>
    <property type="match status" value="1"/>
</dbReference>
<dbReference type="SUPFAM" id="SSF55681">
    <property type="entry name" value="Class II aaRS and biotin synthetases"/>
    <property type="match status" value="1"/>
</dbReference>
<evidence type="ECO:0000256" key="8">
    <source>
        <dbReference type="PIRSR" id="PIRSR001549-1"/>
    </source>
</evidence>
<protein>
    <recommendedName>
        <fullName evidence="7">Histidine--tRNA ligase</fullName>
        <ecNumber evidence="7">6.1.1.21</ecNumber>
    </recommendedName>
    <alternativeName>
        <fullName evidence="7">Histidyl-tRNA synthetase</fullName>
        <shortName evidence="7">HisRS</shortName>
    </alternativeName>
</protein>
<evidence type="ECO:0000256" key="4">
    <source>
        <dbReference type="ARBA" id="ARBA00022917"/>
    </source>
</evidence>
<evidence type="ECO:0000256" key="3">
    <source>
        <dbReference type="ARBA" id="ARBA00022840"/>
    </source>
</evidence>
<evidence type="ECO:0000256" key="6">
    <source>
        <dbReference type="ARBA" id="ARBA00047639"/>
    </source>
</evidence>
<dbReference type="InterPro" id="IPR045864">
    <property type="entry name" value="aa-tRNA-synth_II/BPL/LPL"/>
</dbReference>
<dbReference type="GO" id="GO:0005524">
    <property type="term" value="F:ATP binding"/>
    <property type="evidence" value="ECO:0007669"/>
    <property type="project" value="UniProtKB-UniRule"/>
</dbReference>
<dbReference type="EC" id="6.1.1.21" evidence="7"/>
<comment type="similarity">
    <text evidence="1 7">Belongs to the class-II aminoacyl-tRNA synthetase family.</text>
</comment>
<dbReference type="PIRSF" id="PIRSF001549">
    <property type="entry name" value="His-tRNA_synth"/>
    <property type="match status" value="1"/>
</dbReference>
<dbReference type="CDD" id="cd00773">
    <property type="entry name" value="HisRS-like_core"/>
    <property type="match status" value="1"/>
</dbReference>
<keyword evidence="3 7" id="KW-0067">ATP-binding</keyword>
<dbReference type="Gene3D" id="3.30.930.10">
    <property type="entry name" value="Bira Bifunctional Protein, Domain 2"/>
    <property type="match status" value="1"/>
</dbReference>
<feature type="binding site" evidence="8">
    <location>
        <begin position="268"/>
        <end position="269"/>
    </location>
    <ligand>
        <name>L-histidine</name>
        <dbReference type="ChEBI" id="CHEBI:57595"/>
    </ligand>
</feature>
<evidence type="ECO:0000256" key="1">
    <source>
        <dbReference type="ARBA" id="ARBA00008226"/>
    </source>
</evidence>
<dbReference type="InterPro" id="IPR041715">
    <property type="entry name" value="HisRS-like_core"/>
</dbReference>
<dbReference type="PANTHER" id="PTHR11476">
    <property type="entry name" value="HISTIDYL-TRNA SYNTHETASE"/>
    <property type="match status" value="1"/>
</dbReference>
<dbReference type="Pfam" id="PF13393">
    <property type="entry name" value="tRNA-synt_His"/>
    <property type="match status" value="1"/>
</dbReference>
<keyword evidence="7" id="KW-0963">Cytoplasm</keyword>
<dbReference type="InterPro" id="IPR015807">
    <property type="entry name" value="His-tRNA-ligase"/>
</dbReference>
<evidence type="ECO:0000256" key="7">
    <source>
        <dbReference type="HAMAP-Rule" id="MF_00127"/>
    </source>
</evidence>
<dbReference type="GO" id="GO:0004821">
    <property type="term" value="F:histidine-tRNA ligase activity"/>
    <property type="evidence" value="ECO:0007669"/>
    <property type="project" value="UniProtKB-UniRule"/>
</dbReference>
<comment type="catalytic activity">
    <reaction evidence="6 7">
        <text>tRNA(His) + L-histidine + ATP = L-histidyl-tRNA(His) + AMP + diphosphate + H(+)</text>
        <dbReference type="Rhea" id="RHEA:17313"/>
        <dbReference type="Rhea" id="RHEA-COMP:9665"/>
        <dbReference type="Rhea" id="RHEA-COMP:9689"/>
        <dbReference type="ChEBI" id="CHEBI:15378"/>
        <dbReference type="ChEBI" id="CHEBI:30616"/>
        <dbReference type="ChEBI" id="CHEBI:33019"/>
        <dbReference type="ChEBI" id="CHEBI:57595"/>
        <dbReference type="ChEBI" id="CHEBI:78442"/>
        <dbReference type="ChEBI" id="CHEBI:78527"/>
        <dbReference type="ChEBI" id="CHEBI:456215"/>
        <dbReference type="EC" id="6.1.1.21"/>
    </reaction>
</comment>
<feature type="region of interest" description="Disordered" evidence="9">
    <location>
        <begin position="407"/>
        <end position="433"/>
    </location>
</feature>
<feature type="binding site" evidence="8">
    <location>
        <begin position="91"/>
        <end position="93"/>
    </location>
    <ligand>
        <name>L-histidine</name>
        <dbReference type="ChEBI" id="CHEBI:57595"/>
    </ligand>
</feature>
<dbReference type="AlphaFoldDB" id="A0A1G2KXN7"/>
<keyword evidence="4 7" id="KW-0648">Protein biosynthesis</keyword>
<dbReference type="Proteomes" id="UP000177177">
    <property type="component" value="Unassembled WGS sequence"/>
</dbReference>
<evidence type="ECO:0000256" key="2">
    <source>
        <dbReference type="ARBA" id="ARBA00022741"/>
    </source>
</evidence>
<evidence type="ECO:0000259" key="10">
    <source>
        <dbReference type="PROSITE" id="PS50862"/>
    </source>
</evidence>
<dbReference type="InterPro" id="IPR036621">
    <property type="entry name" value="Anticodon-bd_dom_sf"/>
</dbReference>
<dbReference type="Pfam" id="PF03129">
    <property type="entry name" value="HGTP_anticodon"/>
    <property type="match status" value="1"/>
</dbReference>
<organism evidence="11 12">
    <name type="scientific">Candidatus Sungbacteria bacterium RIFCSPHIGHO2_02_FULL_53_17</name>
    <dbReference type="NCBI Taxonomy" id="1802275"/>
    <lineage>
        <taxon>Bacteria</taxon>
        <taxon>Candidatus Sungiibacteriota</taxon>
    </lineage>
</organism>
<feature type="binding site" evidence="8">
    <location>
        <position position="264"/>
    </location>
    <ligand>
        <name>L-histidine</name>
        <dbReference type="ChEBI" id="CHEBI:57595"/>
    </ligand>
</feature>
<comment type="subunit">
    <text evidence="7">Homodimer.</text>
</comment>
<dbReference type="Gene3D" id="3.40.50.800">
    <property type="entry name" value="Anticodon-binding domain"/>
    <property type="match status" value="1"/>
</dbReference>
<accession>A0A1G2KXN7</accession>
<gene>
    <name evidence="7" type="primary">hisS</name>
    <name evidence="11" type="ORF">A3C92_01725</name>
</gene>
<dbReference type="InterPro" id="IPR004516">
    <property type="entry name" value="HisRS/HisZ"/>
</dbReference>
<dbReference type="InterPro" id="IPR004154">
    <property type="entry name" value="Anticodon-bd"/>
</dbReference>
<dbReference type="EMBL" id="MHQN01000022">
    <property type="protein sequence ID" value="OHA03211.1"/>
    <property type="molecule type" value="Genomic_DNA"/>
</dbReference>
<sequence>MTENNPLKERVKPDLPGGFRDYAPRDARVKQWILDTARRTFESFGFEPLETSAVQRTEVLTGGEEDSQKIIFNVRGSQDKEETSDTSLRFDLTVPLARFVAANPDIPRPFKRYEIGRVWRGERQQAGRYREFTQADADIVGAGTPSADAEIVAVMYATLRALGIEKFIIKIADRKELEVLPVLAGFPPEQLWAALRIIDKLDKIGKSGIADELQKEFGKEPTEKIMAFLASPPETIGTLAEIAAALNAMGIEENYWRIDRSLVRGLSYYTGPVFETILTDVQEIGSVFGGGRYDDLVMSFTGQKIPAVGVSLGVDRLIAGLERLDIKPAATTRSSGAERSSSGALVLALIPNAEAEYLTMAQEVRSSGIPCSIYLGDDLSFQAQLAYALKKEMAYVIIRGEEEQKRGTVSIKNARTREQKEVPREKLREYFRK</sequence>
<dbReference type="HAMAP" id="MF_00127">
    <property type="entry name" value="His_tRNA_synth"/>
    <property type="match status" value="1"/>
</dbReference>
<dbReference type="PROSITE" id="PS50862">
    <property type="entry name" value="AA_TRNA_LIGASE_II"/>
    <property type="match status" value="1"/>
</dbReference>
<evidence type="ECO:0000256" key="5">
    <source>
        <dbReference type="ARBA" id="ARBA00023146"/>
    </source>
</evidence>
<comment type="subcellular location">
    <subcellularLocation>
        <location evidence="7">Cytoplasm</location>
    </subcellularLocation>
</comment>
<feature type="binding site" evidence="8">
    <location>
        <position position="138"/>
    </location>
    <ligand>
        <name>L-histidine</name>
        <dbReference type="ChEBI" id="CHEBI:57595"/>
    </ligand>
</feature>
<dbReference type="InterPro" id="IPR006195">
    <property type="entry name" value="aa-tRNA-synth_II"/>
</dbReference>
<keyword evidence="7 11" id="KW-0436">Ligase</keyword>
<evidence type="ECO:0000313" key="12">
    <source>
        <dbReference type="Proteomes" id="UP000177177"/>
    </source>
</evidence>
<feature type="domain" description="Aminoacyl-transfer RNA synthetases class-II family profile" evidence="10">
    <location>
        <begin position="28"/>
        <end position="351"/>
    </location>
</feature>
<evidence type="ECO:0000313" key="11">
    <source>
        <dbReference type="EMBL" id="OHA03211.1"/>
    </source>
</evidence>
<proteinExistence type="inferred from homology"/>
<dbReference type="SUPFAM" id="SSF52954">
    <property type="entry name" value="Class II aaRS ABD-related"/>
    <property type="match status" value="1"/>
</dbReference>
<dbReference type="GO" id="GO:0006427">
    <property type="term" value="P:histidyl-tRNA aminoacylation"/>
    <property type="evidence" value="ECO:0007669"/>
    <property type="project" value="UniProtKB-UniRule"/>
</dbReference>
<dbReference type="NCBIfam" id="TIGR00442">
    <property type="entry name" value="hisS"/>
    <property type="match status" value="1"/>
</dbReference>
<evidence type="ECO:0000256" key="9">
    <source>
        <dbReference type="SAM" id="MobiDB-lite"/>
    </source>
</evidence>
<feature type="binding site" evidence="8">
    <location>
        <position position="134"/>
    </location>
    <ligand>
        <name>L-histidine</name>
        <dbReference type="ChEBI" id="CHEBI:57595"/>
    </ligand>
</feature>
<feature type="compositionally biased region" description="Basic and acidic residues" evidence="9">
    <location>
        <begin position="415"/>
        <end position="433"/>
    </location>
</feature>
<reference evidence="11 12" key="1">
    <citation type="journal article" date="2016" name="Nat. Commun.">
        <title>Thousands of microbial genomes shed light on interconnected biogeochemical processes in an aquifer system.</title>
        <authorList>
            <person name="Anantharaman K."/>
            <person name="Brown C.T."/>
            <person name="Hug L.A."/>
            <person name="Sharon I."/>
            <person name="Castelle C.J."/>
            <person name="Probst A.J."/>
            <person name="Thomas B.C."/>
            <person name="Singh A."/>
            <person name="Wilkins M.J."/>
            <person name="Karaoz U."/>
            <person name="Brodie E.L."/>
            <person name="Williams K.H."/>
            <person name="Hubbard S.S."/>
            <person name="Banfield J.F."/>
        </authorList>
    </citation>
    <scope>NUCLEOTIDE SEQUENCE [LARGE SCALE GENOMIC DNA]</scope>
</reference>
<comment type="caution">
    <text evidence="11">The sequence shown here is derived from an EMBL/GenBank/DDBJ whole genome shotgun (WGS) entry which is preliminary data.</text>
</comment>
<keyword evidence="2 7" id="KW-0547">Nucleotide-binding</keyword>
<feature type="binding site" evidence="8">
    <location>
        <position position="120"/>
    </location>
    <ligand>
        <name>L-histidine</name>
        <dbReference type="ChEBI" id="CHEBI:57595"/>
    </ligand>
</feature>
<keyword evidence="5 7" id="KW-0030">Aminoacyl-tRNA synthetase</keyword>